<dbReference type="InterPro" id="IPR036676">
    <property type="entry name" value="PurM-like_C_sf"/>
</dbReference>
<comment type="similarity">
    <text evidence="1">Belongs to the thiamine-monophosphate kinase family.</text>
</comment>
<keyword evidence="1 3" id="KW-0418">Kinase</keyword>
<dbReference type="InterPro" id="IPR036921">
    <property type="entry name" value="PurM-like_N_sf"/>
</dbReference>
<feature type="binding site" evidence="1">
    <location>
        <position position="317"/>
    </location>
    <ligand>
        <name>substrate</name>
    </ligand>
</feature>
<dbReference type="PIRSF" id="PIRSF005303">
    <property type="entry name" value="Thiam_monoph_kin"/>
    <property type="match status" value="1"/>
</dbReference>
<name>A0ABP8XZE7_9MICO</name>
<feature type="binding site" evidence="1">
    <location>
        <position position="228"/>
    </location>
    <ligand>
        <name>Mg(2+)</name>
        <dbReference type="ChEBI" id="CHEBI:18420"/>
        <label>5</label>
    </ligand>
</feature>
<feature type="binding site" evidence="1">
    <location>
        <position position="52"/>
    </location>
    <ligand>
        <name>Mg(2+)</name>
        <dbReference type="ChEBI" id="CHEBI:18420"/>
        <label>1</label>
    </ligand>
</feature>
<feature type="binding site" evidence="1">
    <location>
        <position position="52"/>
    </location>
    <ligand>
        <name>Mg(2+)</name>
        <dbReference type="ChEBI" id="CHEBI:18420"/>
        <label>2</label>
    </ligand>
</feature>
<feature type="binding site" evidence="1">
    <location>
        <position position="50"/>
    </location>
    <ligand>
        <name>Mg(2+)</name>
        <dbReference type="ChEBI" id="CHEBI:18420"/>
        <label>4</label>
    </ligand>
</feature>
<comment type="pathway">
    <text evidence="1">Cofactor biosynthesis; thiamine diphosphate biosynthesis; thiamine diphosphate from thiamine phosphate: step 1/1.</text>
</comment>
<feature type="binding site" evidence="1">
    <location>
        <position position="81"/>
    </location>
    <ligand>
        <name>Mg(2+)</name>
        <dbReference type="ChEBI" id="CHEBI:18420"/>
        <label>3</label>
    </ligand>
</feature>
<organism evidence="3 4">
    <name type="scientific">Pedococcus ginsenosidimutans</name>
    <dbReference type="NCBI Taxonomy" id="490570"/>
    <lineage>
        <taxon>Bacteria</taxon>
        <taxon>Bacillati</taxon>
        <taxon>Actinomycetota</taxon>
        <taxon>Actinomycetes</taxon>
        <taxon>Micrococcales</taxon>
        <taxon>Intrasporangiaceae</taxon>
        <taxon>Pedococcus</taxon>
    </lineage>
</organism>
<sequence length="322" mass="32425">MVTGPRTLAQVSEGDLLAEIFPYFAAHDGLLIGPGDDAAVIATGGSVVATTDAMVRGRDWVDEWSTAADVATKAFTQNVADVAAMGAVPTSLLVTLVADPQTPVQWAVDFACTLGRLAQESSVAVAGGDLSSAPTGTLMVSVTALGDLGGRRPVLRSGAAPGDTVAVCGTLGRSAAGLALLQQDLGALAEVDGLRAECVAHHLRPVAPVEAGPAAAGAGATSMLDLSDGLLRDGDRIARASGVRIALDSELLRPDTDVLAQVVGGAEALECVLAGGEEHSLLATFAGALPDGWRPLGRVEVGEGVTLDGSPQAPRGWDHFAG</sequence>
<evidence type="ECO:0000313" key="3">
    <source>
        <dbReference type="EMBL" id="GAA4718627.1"/>
    </source>
</evidence>
<comment type="miscellaneous">
    <text evidence="1">Reaction mechanism of ThiL seems to utilize a direct, inline transfer of the gamma-phosphate of ATP to TMP rather than a phosphorylated enzyme intermediate.</text>
</comment>
<dbReference type="InterPro" id="IPR016188">
    <property type="entry name" value="PurM-like_N"/>
</dbReference>
<feature type="binding site" evidence="1">
    <location>
        <begin position="128"/>
        <end position="129"/>
    </location>
    <ligand>
        <name>ATP</name>
        <dbReference type="ChEBI" id="CHEBI:30616"/>
    </ligand>
</feature>
<dbReference type="RefSeq" id="WP_345502214.1">
    <property type="nucleotide sequence ID" value="NZ_BAABLO010000004.1"/>
</dbReference>
<dbReference type="SUPFAM" id="SSF55326">
    <property type="entry name" value="PurM N-terminal domain-like"/>
    <property type="match status" value="1"/>
</dbReference>
<feature type="binding site" evidence="1">
    <location>
        <position position="37"/>
    </location>
    <ligand>
        <name>Mg(2+)</name>
        <dbReference type="ChEBI" id="CHEBI:18420"/>
        <label>4</label>
    </ligand>
</feature>
<dbReference type="PANTHER" id="PTHR30270">
    <property type="entry name" value="THIAMINE-MONOPHOSPHATE KINASE"/>
    <property type="match status" value="1"/>
</dbReference>
<comment type="catalytic activity">
    <reaction evidence="1">
        <text>thiamine phosphate + ATP = thiamine diphosphate + ADP</text>
        <dbReference type="Rhea" id="RHEA:15913"/>
        <dbReference type="ChEBI" id="CHEBI:30616"/>
        <dbReference type="ChEBI" id="CHEBI:37575"/>
        <dbReference type="ChEBI" id="CHEBI:58937"/>
        <dbReference type="ChEBI" id="CHEBI:456216"/>
        <dbReference type="EC" id="2.7.4.16"/>
    </reaction>
</comment>
<evidence type="ECO:0000259" key="2">
    <source>
        <dbReference type="Pfam" id="PF00586"/>
    </source>
</evidence>
<keyword evidence="1" id="KW-0547">Nucleotide-binding</keyword>
<evidence type="ECO:0000256" key="1">
    <source>
        <dbReference type="HAMAP-Rule" id="MF_02128"/>
    </source>
</evidence>
<feature type="binding site" evidence="1">
    <location>
        <position position="81"/>
    </location>
    <ligand>
        <name>Mg(2+)</name>
        <dbReference type="ChEBI" id="CHEBI:18420"/>
        <label>4</label>
    </ligand>
</feature>
<keyword evidence="1" id="KW-0808">Transferase</keyword>
<feature type="binding site" evidence="1">
    <location>
        <position position="59"/>
    </location>
    <ligand>
        <name>substrate</name>
    </ligand>
</feature>
<keyword evidence="1" id="KW-0784">Thiamine biosynthesis</keyword>
<feature type="binding site" evidence="1">
    <location>
        <position position="156"/>
    </location>
    <ligand>
        <name>ATP</name>
        <dbReference type="ChEBI" id="CHEBI:30616"/>
    </ligand>
</feature>
<dbReference type="GO" id="GO:0016301">
    <property type="term" value="F:kinase activity"/>
    <property type="evidence" value="ECO:0007669"/>
    <property type="project" value="UniProtKB-KW"/>
</dbReference>
<dbReference type="Gene3D" id="3.30.1330.10">
    <property type="entry name" value="PurM-like, N-terminal domain"/>
    <property type="match status" value="1"/>
</dbReference>
<gene>
    <name evidence="1" type="primary">thiL</name>
    <name evidence="3" type="ORF">GCM10025782_14870</name>
</gene>
<dbReference type="CDD" id="cd02194">
    <property type="entry name" value="ThiL"/>
    <property type="match status" value="1"/>
</dbReference>
<feature type="binding site" evidence="1">
    <location>
        <position position="227"/>
    </location>
    <ligand>
        <name>ATP</name>
        <dbReference type="ChEBI" id="CHEBI:30616"/>
    </ligand>
</feature>
<feature type="binding site" evidence="1">
    <location>
        <position position="51"/>
    </location>
    <ligand>
        <name>Mg(2+)</name>
        <dbReference type="ChEBI" id="CHEBI:18420"/>
        <label>1</label>
    </ligand>
</feature>
<reference evidence="4" key="1">
    <citation type="journal article" date="2019" name="Int. J. Syst. Evol. Microbiol.">
        <title>The Global Catalogue of Microorganisms (GCM) 10K type strain sequencing project: providing services to taxonomists for standard genome sequencing and annotation.</title>
        <authorList>
            <consortium name="The Broad Institute Genomics Platform"/>
            <consortium name="The Broad Institute Genome Sequencing Center for Infectious Disease"/>
            <person name="Wu L."/>
            <person name="Ma J."/>
        </authorList>
    </citation>
    <scope>NUCLEOTIDE SEQUENCE [LARGE SCALE GENOMIC DNA]</scope>
    <source>
        <strain evidence="4">JCM 18961</strain>
    </source>
</reference>
<feature type="binding site" evidence="1">
    <location>
        <position position="81"/>
    </location>
    <ligand>
        <name>Mg(2+)</name>
        <dbReference type="ChEBI" id="CHEBI:18420"/>
        <label>2</label>
    </ligand>
</feature>
<comment type="function">
    <text evidence="1">Catalyzes the ATP-dependent phosphorylation of thiamine-monophosphate (TMP) to form thiamine-pyrophosphate (TPP), the active form of vitamin B1.</text>
</comment>
<comment type="caution">
    <text evidence="3">The sequence shown here is derived from an EMBL/GenBank/DDBJ whole genome shotgun (WGS) entry which is preliminary data.</text>
</comment>
<dbReference type="Proteomes" id="UP001500556">
    <property type="component" value="Unassembled WGS sequence"/>
</dbReference>
<keyword evidence="1" id="KW-0067">ATP-binding</keyword>
<protein>
    <recommendedName>
        <fullName evidence="1">Thiamine-monophosphate kinase</fullName>
        <shortName evidence="1">TMP kinase</shortName>
        <shortName evidence="1">Thiamine-phosphate kinase</shortName>
        <ecNumber evidence="1">2.7.4.16</ecNumber>
    </recommendedName>
</protein>
<feature type="binding site" evidence="1">
    <location>
        <position position="129"/>
    </location>
    <ligand>
        <name>Mg(2+)</name>
        <dbReference type="ChEBI" id="CHEBI:18420"/>
        <label>1</label>
    </ligand>
</feature>
<keyword evidence="4" id="KW-1185">Reference proteome</keyword>
<dbReference type="Gene3D" id="3.90.650.10">
    <property type="entry name" value="PurM-like C-terminal domain"/>
    <property type="match status" value="1"/>
</dbReference>
<dbReference type="HAMAP" id="MF_02128">
    <property type="entry name" value="TMP_kinase"/>
    <property type="match status" value="1"/>
</dbReference>
<dbReference type="EMBL" id="BAABLO010000004">
    <property type="protein sequence ID" value="GAA4718627.1"/>
    <property type="molecule type" value="Genomic_DNA"/>
</dbReference>
<feature type="domain" description="PurM-like N-terminal" evidence="2">
    <location>
        <begin position="35"/>
        <end position="146"/>
    </location>
</feature>
<dbReference type="PANTHER" id="PTHR30270:SF0">
    <property type="entry name" value="THIAMINE-MONOPHOSPHATE KINASE"/>
    <property type="match status" value="1"/>
</dbReference>
<keyword evidence="1" id="KW-0479">Metal-binding</keyword>
<dbReference type="NCBIfam" id="TIGR01379">
    <property type="entry name" value="thiL"/>
    <property type="match status" value="1"/>
</dbReference>
<dbReference type="SUPFAM" id="SSF56042">
    <property type="entry name" value="PurM C-terminal domain-like"/>
    <property type="match status" value="1"/>
</dbReference>
<dbReference type="Pfam" id="PF00586">
    <property type="entry name" value="AIRS"/>
    <property type="match status" value="1"/>
</dbReference>
<proteinExistence type="inferred from homology"/>
<feature type="binding site" evidence="1">
    <location>
        <position position="37"/>
    </location>
    <ligand>
        <name>Mg(2+)</name>
        <dbReference type="ChEBI" id="CHEBI:18420"/>
        <label>3</label>
    </ligand>
</feature>
<dbReference type="EC" id="2.7.4.16" evidence="1"/>
<dbReference type="InterPro" id="IPR006283">
    <property type="entry name" value="ThiL-like"/>
</dbReference>
<evidence type="ECO:0000313" key="4">
    <source>
        <dbReference type="Proteomes" id="UP001500556"/>
    </source>
</evidence>
<feature type="binding site" evidence="1">
    <location>
        <position position="225"/>
    </location>
    <ligand>
        <name>Mg(2+)</name>
        <dbReference type="ChEBI" id="CHEBI:18420"/>
        <label>3</label>
    </ligand>
</feature>
<feature type="binding site" evidence="1">
    <location>
        <position position="277"/>
    </location>
    <ligand>
        <name>substrate</name>
    </ligand>
</feature>
<comment type="caution">
    <text evidence="1">Lacks conserved residue(s) required for the propagation of feature annotation.</text>
</comment>
<accession>A0ABP8XZE7</accession>
<keyword evidence="1" id="KW-0460">Magnesium</keyword>